<feature type="signal peptide" evidence="9">
    <location>
        <begin position="1"/>
        <end position="29"/>
    </location>
</feature>
<evidence type="ECO:0000256" key="3">
    <source>
        <dbReference type="ARBA" id="ARBA00022525"/>
    </source>
</evidence>
<evidence type="ECO:0000256" key="1">
    <source>
        <dbReference type="ARBA" id="ARBA00004613"/>
    </source>
</evidence>
<protein>
    <recommendedName>
        <fullName evidence="12">Beta-defensin</fullName>
    </recommendedName>
</protein>
<proteinExistence type="inferred from homology"/>
<keyword evidence="6" id="KW-0211">Defensin</keyword>
<evidence type="ECO:0008006" key="12">
    <source>
        <dbReference type="Google" id="ProtNLM"/>
    </source>
</evidence>
<evidence type="ECO:0000256" key="4">
    <source>
        <dbReference type="ARBA" id="ARBA00022529"/>
    </source>
</evidence>
<dbReference type="PANTHER" id="PTHR15001:SF9">
    <property type="entry name" value="BETA-DEFENSIN 115"/>
    <property type="match status" value="1"/>
</dbReference>
<evidence type="ECO:0000313" key="10">
    <source>
        <dbReference type="Ensembl" id="ENSSSCP00030033362.1"/>
    </source>
</evidence>
<name>A0A8D0X6Y5_PIG</name>
<evidence type="ECO:0000256" key="7">
    <source>
        <dbReference type="ARBA" id="ARBA00023022"/>
    </source>
</evidence>
<dbReference type="PANTHER" id="PTHR15001">
    <property type="entry name" value="BETA-DEFENSIN 123-RELATED"/>
    <property type="match status" value="1"/>
</dbReference>
<evidence type="ECO:0000313" key="11">
    <source>
        <dbReference type="Proteomes" id="UP000694570"/>
    </source>
</evidence>
<dbReference type="GO" id="GO:0042742">
    <property type="term" value="P:defense response to bacterium"/>
    <property type="evidence" value="ECO:0007669"/>
    <property type="project" value="UniProtKB-KW"/>
</dbReference>
<dbReference type="GO" id="GO:0005576">
    <property type="term" value="C:extracellular region"/>
    <property type="evidence" value="ECO:0007669"/>
    <property type="project" value="UniProtKB-SubCell"/>
</dbReference>
<evidence type="ECO:0000256" key="8">
    <source>
        <dbReference type="ARBA" id="ARBA00023157"/>
    </source>
</evidence>
<feature type="chain" id="PRO_5042549565" description="Beta-defensin" evidence="9">
    <location>
        <begin position="30"/>
        <end position="133"/>
    </location>
</feature>
<keyword evidence="3" id="KW-0964">Secreted</keyword>
<accession>A0A8D0X6Y5</accession>
<evidence type="ECO:0000256" key="6">
    <source>
        <dbReference type="ARBA" id="ARBA00022940"/>
    </source>
</evidence>
<sequence length="133" mass="15252">MLLDHSSPLLGYIKLLFLALAVLVVLAQASPDGWARTCGYGTGRCRKQCKENEKKKGKCVVRMICCIPAVKHTSLEFAKKEETAYRRLGNRHTAEENYEKMQREDGCLQIKERVLRRNQPTNTLILDFQLLEL</sequence>
<dbReference type="Ensembl" id="ENSSSCT00030073081.1">
    <property type="protein sequence ID" value="ENSSSCP00030033362.1"/>
    <property type="gene ID" value="ENSSSCG00030052465.1"/>
</dbReference>
<keyword evidence="8" id="KW-1015">Disulfide bond</keyword>
<keyword evidence="5 9" id="KW-0732">Signal</keyword>
<evidence type="ECO:0000256" key="2">
    <source>
        <dbReference type="ARBA" id="ARBA00007371"/>
    </source>
</evidence>
<keyword evidence="4" id="KW-0929">Antimicrobial</keyword>
<reference evidence="10" key="1">
    <citation type="submission" date="2025-08" db="UniProtKB">
        <authorList>
            <consortium name="Ensembl"/>
        </authorList>
    </citation>
    <scope>IDENTIFICATION</scope>
</reference>
<keyword evidence="7" id="KW-0044">Antibiotic</keyword>
<evidence type="ECO:0000256" key="5">
    <source>
        <dbReference type="ARBA" id="ARBA00022729"/>
    </source>
</evidence>
<evidence type="ECO:0000256" key="9">
    <source>
        <dbReference type="SAM" id="SignalP"/>
    </source>
</evidence>
<organism evidence="10 11">
    <name type="scientific">Sus scrofa</name>
    <name type="common">Pig</name>
    <dbReference type="NCBI Taxonomy" id="9823"/>
    <lineage>
        <taxon>Eukaryota</taxon>
        <taxon>Metazoa</taxon>
        <taxon>Chordata</taxon>
        <taxon>Craniata</taxon>
        <taxon>Vertebrata</taxon>
        <taxon>Euteleostomi</taxon>
        <taxon>Mammalia</taxon>
        <taxon>Eutheria</taxon>
        <taxon>Laurasiatheria</taxon>
        <taxon>Artiodactyla</taxon>
        <taxon>Suina</taxon>
        <taxon>Suidae</taxon>
        <taxon>Sus</taxon>
    </lineage>
</organism>
<comment type="subcellular location">
    <subcellularLocation>
        <location evidence="1">Secreted</location>
    </subcellularLocation>
</comment>
<dbReference type="Proteomes" id="UP000694570">
    <property type="component" value="Unplaced"/>
</dbReference>
<comment type="similarity">
    <text evidence="2">Belongs to the beta-defensin family.</text>
</comment>
<dbReference type="InterPro" id="IPR050544">
    <property type="entry name" value="Beta-defensin"/>
</dbReference>
<dbReference type="AlphaFoldDB" id="A0A8D0X6Y5"/>